<organism evidence="7">
    <name type="scientific">marine sediment metagenome</name>
    <dbReference type="NCBI Taxonomy" id="412755"/>
    <lineage>
        <taxon>unclassified sequences</taxon>
        <taxon>metagenomes</taxon>
        <taxon>ecological metagenomes</taxon>
    </lineage>
</organism>
<comment type="caution">
    <text evidence="7">The sequence shown here is derived from an EMBL/GenBank/DDBJ whole genome shotgun (WGS) entry which is preliminary data.</text>
</comment>
<proteinExistence type="predicted"/>
<dbReference type="GO" id="GO:0005524">
    <property type="term" value="F:ATP binding"/>
    <property type="evidence" value="ECO:0007669"/>
    <property type="project" value="UniProtKB-KW"/>
</dbReference>
<keyword evidence="3" id="KW-0547">Nucleotide-binding</keyword>
<evidence type="ECO:0000256" key="4">
    <source>
        <dbReference type="ARBA" id="ARBA00022777"/>
    </source>
</evidence>
<sequence>PANIMLLKDTGNIKVTDFGIARITSSSKTKTGVILGTPSYMSPEQVSGKKIDGRSDIFSLGVVLFEMLTGQKPFASEDITSLMYQITREKPPSVREIKPKIPPVLEKIIDKALIKEVNQRYQKAGLMAEHLRKVVERIDQLKKNKASKQ</sequence>
<dbReference type="InterPro" id="IPR050660">
    <property type="entry name" value="NEK_Ser/Thr_kinase"/>
</dbReference>
<evidence type="ECO:0000256" key="5">
    <source>
        <dbReference type="ARBA" id="ARBA00022840"/>
    </source>
</evidence>
<dbReference type="InterPro" id="IPR011009">
    <property type="entry name" value="Kinase-like_dom_sf"/>
</dbReference>
<dbReference type="EMBL" id="BARV01006914">
    <property type="protein sequence ID" value="GAI17866.1"/>
    <property type="molecule type" value="Genomic_DNA"/>
</dbReference>
<evidence type="ECO:0000313" key="7">
    <source>
        <dbReference type="EMBL" id="GAI17866.1"/>
    </source>
</evidence>
<evidence type="ECO:0000256" key="3">
    <source>
        <dbReference type="ARBA" id="ARBA00022741"/>
    </source>
</evidence>
<dbReference type="AlphaFoldDB" id="X1MIF8"/>
<dbReference type="SUPFAM" id="SSF56112">
    <property type="entry name" value="Protein kinase-like (PK-like)"/>
    <property type="match status" value="1"/>
</dbReference>
<accession>X1MIF8</accession>
<dbReference type="SMART" id="SM00220">
    <property type="entry name" value="S_TKc"/>
    <property type="match status" value="1"/>
</dbReference>
<evidence type="ECO:0000259" key="6">
    <source>
        <dbReference type="PROSITE" id="PS50011"/>
    </source>
</evidence>
<name>X1MIF8_9ZZZZ</name>
<dbReference type="EC" id="2.7.11.1" evidence="1"/>
<dbReference type="CDD" id="cd14014">
    <property type="entry name" value="STKc_PknB_like"/>
    <property type="match status" value="1"/>
</dbReference>
<protein>
    <recommendedName>
        <fullName evidence="1">non-specific serine/threonine protein kinase</fullName>
        <ecNumber evidence="1">2.7.11.1</ecNumber>
    </recommendedName>
</protein>
<feature type="non-terminal residue" evidence="7">
    <location>
        <position position="1"/>
    </location>
</feature>
<keyword evidence="4" id="KW-0418">Kinase</keyword>
<keyword evidence="2" id="KW-0808">Transferase</keyword>
<dbReference type="GO" id="GO:0004674">
    <property type="term" value="F:protein serine/threonine kinase activity"/>
    <property type="evidence" value="ECO:0007669"/>
    <property type="project" value="UniProtKB-EC"/>
</dbReference>
<evidence type="ECO:0000256" key="2">
    <source>
        <dbReference type="ARBA" id="ARBA00022679"/>
    </source>
</evidence>
<dbReference type="InterPro" id="IPR000719">
    <property type="entry name" value="Prot_kinase_dom"/>
</dbReference>
<feature type="domain" description="Protein kinase" evidence="6">
    <location>
        <begin position="1"/>
        <end position="133"/>
    </location>
</feature>
<gene>
    <name evidence="7" type="ORF">S06H3_14149</name>
</gene>
<dbReference type="PANTHER" id="PTHR43671">
    <property type="entry name" value="SERINE/THREONINE-PROTEIN KINASE NEK"/>
    <property type="match status" value="1"/>
</dbReference>
<reference evidence="7" key="1">
    <citation type="journal article" date="2014" name="Front. Microbiol.">
        <title>High frequency of phylogenetically diverse reductive dehalogenase-homologous genes in deep subseafloor sedimentary metagenomes.</title>
        <authorList>
            <person name="Kawai M."/>
            <person name="Futagami T."/>
            <person name="Toyoda A."/>
            <person name="Takaki Y."/>
            <person name="Nishi S."/>
            <person name="Hori S."/>
            <person name="Arai W."/>
            <person name="Tsubouchi T."/>
            <person name="Morono Y."/>
            <person name="Uchiyama I."/>
            <person name="Ito T."/>
            <person name="Fujiyama A."/>
            <person name="Inagaki F."/>
            <person name="Takami H."/>
        </authorList>
    </citation>
    <scope>NUCLEOTIDE SEQUENCE</scope>
    <source>
        <strain evidence="7">Expedition CK06-06</strain>
    </source>
</reference>
<keyword evidence="5" id="KW-0067">ATP-binding</keyword>
<evidence type="ECO:0000256" key="1">
    <source>
        <dbReference type="ARBA" id="ARBA00012513"/>
    </source>
</evidence>
<dbReference type="PANTHER" id="PTHR43671:SF13">
    <property type="entry name" value="SERINE_THREONINE-PROTEIN KINASE NEK2"/>
    <property type="match status" value="1"/>
</dbReference>
<dbReference type="PROSITE" id="PS50011">
    <property type="entry name" value="PROTEIN_KINASE_DOM"/>
    <property type="match status" value="1"/>
</dbReference>
<dbReference type="Gene3D" id="1.10.510.10">
    <property type="entry name" value="Transferase(Phosphotransferase) domain 1"/>
    <property type="match status" value="1"/>
</dbReference>
<dbReference type="Pfam" id="PF00069">
    <property type="entry name" value="Pkinase"/>
    <property type="match status" value="1"/>
</dbReference>